<gene>
    <name evidence="1" type="ORF">F4820DRAFT_462386</name>
</gene>
<name>A0ACB9YKC7_9PEZI</name>
<evidence type="ECO:0000313" key="1">
    <source>
        <dbReference type="EMBL" id="KAI4859556.1"/>
    </source>
</evidence>
<accession>A0ACB9YKC7</accession>
<proteinExistence type="predicted"/>
<keyword evidence="2" id="KW-1185">Reference proteome</keyword>
<dbReference type="Proteomes" id="UP001497700">
    <property type="component" value="Unassembled WGS sequence"/>
</dbReference>
<comment type="caution">
    <text evidence="1">The sequence shown here is derived from an EMBL/GenBank/DDBJ whole genome shotgun (WGS) entry which is preliminary data.</text>
</comment>
<evidence type="ECO:0000313" key="2">
    <source>
        <dbReference type="Proteomes" id="UP001497700"/>
    </source>
</evidence>
<sequence length="255" mass="27043">MADPKPLKNKVILVTGAAQGLGEVISCYVAARGASLSLADIQKDKLDATAQRIAETYPEVQVQASAVDITDPKSVEQWIAATKEKFGPFHGCVNSAGIIGDDARPLTELSHEAWNNVINVNLTGLFNCLKYQLSAIADDGSVVNMSSVAGLRGAGFYPAYSASKHGVIGLTKVAASENAHRGIRVNAVCPAIADTPMWQQLNGQFGGVLDVKDFPQLFKRYVTAEEVAALVGYLLGDESKFMTRTALPLDAGFTG</sequence>
<reference evidence="1 2" key="1">
    <citation type="journal article" date="2022" name="New Phytol.">
        <title>Ecological generalism drives hyperdiversity of secondary metabolite gene clusters in xylarialean endophytes.</title>
        <authorList>
            <person name="Franco M.E.E."/>
            <person name="Wisecaver J.H."/>
            <person name="Arnold A.E."/>
            <person name="Ju Y.M."/>
            <person name="Slot J.C."/>
            <person name="Ahrendt S."/>
            <person name="Moore L.P."/>
            <person name="Eastman K.E."/>
            <person name="Scott K."/>
            <person name="Konkel Z."/>
            <person name="Mondo S.J."/>
            <person name="Kuo A."/>
            <person name="Hayes R.D."/>
            <person name="Haridas S."/>
            <person name="Andreopoulos B."/>
            <person name="Riley R."/>
            <person name="LaButti K."/>
            <person name="Pangilinan J."/>
            <person name="Lipzen A."/>
            <person name="Amirebrahimi M."/>
            <person name="Yan J."/>
            <person name="Adam C."/>
            <person name="Keymanesh K."/>
            <person name="Ng V."/>
            <person name="Louie K."/>
            <person name="Northen T."/>
            <person name="Drula E."/>
            <person name="Henrissat B."/>
            <person name="Hsieh H.M."/>
            <person name="Youens-Clark K."/>
            <person name="Lutzoni F."/>
            <person name="Miadlikowska J."/>
            <person name="Eastwood D.C."/>
            <person name="Hamelin R.C."/>
            <person name="Grigoriev I.V."/>
            <person name="U'Ren J.M."/>
        </authorList>
    </citation>
    <scope>NUCLEOTIDE SEQUENCE [LARGE SCALE GENOMIC DNA]</scope>
    <source>
        <strain evidence="1 2">CBS 119005</strain>
    </source>
</reference>
<protein>
    <submittedName>
        <fullName evidence="1">3-alpha--hydroxysteroid dehydrogenase</fullName>
    </submittedName>
</protein>
<dbReference type="EMBL" id="MU393626">
    <property type="protein sequence ID" value="KAI4859556.1"/>
    <property type="molecule type" value="Genomic_DNA"/>
</dbReference>
<organism evidence="1 2">
    <name type="scientific">Hypoxylon rubiginosum</name>
    <dbReference type="NCBI Taxonomy" id="110542"/>
    <lineage>
        <taxon>Eukaryota</taxon>
        <taxon>Fungi</taxon>
        <taxon>Dikarya</taxon>
        <taxon>Ascomycota</taxon>
        <taxon>Pezizomycotina</taxon>
        <taxon>Sordariomycetes</taxon>
        <taxon>Xylariomycetidae</taxon>
        <taxon>Xylariales</taxon>
        <taxon>Hypoxylaceae</taxon>
        <taxon>Hypoxylon</taxon>
    </lineage>
</organism>